<dbReference type="PANTHER" id="PTHR35526:SF3">
    <property type="entry name" value="ANTI-SIGMA-F FACTOR RSBW"/>
    <property type="match status" value="1"/>
</dbReference>
<dbReference type="InterPro" id="IPR047718">
    <property type="entry name" value="RsbA-like_anti_sig"/>
</dbReference>
<dbReference type="InterPro" id="IPR050267">
    <property type="entry name" value="Anti-sigma-factor_SerPK"/>
</dbReference>
<sequence length="314" mass="34333">MSALAHEAMPRFEHATLCYRDDAEFLDLVGGFVRDGVERDEAVLVAEPTQRLAQLRDALGDDARRVEWLDMTEAGSNPARIIALWAEFVSLGEEAGRAMRGVGEPAWPGRRPEEFDECRLHELLLNRQFDGGPGWLLVCPYDITGLPAYVVAESLRTHPLRYDHDGFTTTPFYDGLLVDRTFAAPLPAPPADARTLAYDAPSAGLVRTALQDFGTSCGVTEERIEDLSVAGWEIAVNSIQHGGGRGVLRLWREPGAMVAQFEDDGVITDALVGRQTPPLDGTGGRGVYLAHQLCDLVHLRSSTGGTVVRLVTWL</sequence>
<feature type="domain" description="Histidine kinase/HSP90-like ATPase" evidence="2">
    <location>
        <begin position="204"/>
        <end position="311"/>
    </location>
</feature>
<reference evidence="4 5" key="1">
    <citation type="submission" date="2020-07" db="EMBL/GenBank/DDBJ databases">
        <title>Sequencing the genomes of 1000 actinobacteria strains.</title>
        <authorList>
            <person name="Klenk H.-P."/>
        </authorList>
    </citation>
    <scope>NUCLEOTIDE SEQUENCE [LARGE SCALE GENOMIC DNA]</scope>
    <source>
        <strain evidence="4 5">DSM 21349</strain>
    </source>
</reference>
<evidence type="ECO:0000256" key="1">
    <source>
        <dbReference type="ARBA" id="ARBA00022527"/>
    </source>
</evidence>
<dbReference type="InterPro" id="IPR025847">
    <property type="entry name" value="MEDS_domain"/>
</dbReference>
<dbReference type="Pfam" id="PF13581">
    <property type="entry name" value="HATPase_c_2"/>
    <property type="match status" value="1"/>
</dbReference>
<dbReference type="GO" id="GO:0004674">
    <property type="term" value="F:protein serine/threonine kinase activity"/>
    <property type="evidence" value="ECO:0007669"/>
    <property type="project" value="UniProtKB-KW"/>
</dbReference>
<name>A0A7W3J258_9ACTN</name>
<dbReference type="PANTHER" id="PTHR35526">
    <property type="entry name" value="ANTI-SIGMA-F FACTOR RSBW-RELATED"/>
    <property type="match status" value="1"/>
</dbReference>
<evidence type="ECO:0000313" key="4">
    <source>
        <dbReference type="EMBL" id="MBA8804829.1"/>
    </source>
</evidence>
<keyword evidence="1" id="KW-0418">Kinase</keyword>
<dbReference type="NCBIfam" id="NF041045">
    <property type="entry name" value="RsbA_anti_sig"/>
    <property type="match status" value="1"/>
</dbReference>
<dbReference type="EMBL" id="JACGXA010000001">
    <property type="protein sequence ID" value="MBA8804829.1"/>
    <property type="molecule type" value="Genomic_DNA"/>
</dbReference>
<comment type="caution">
    <text evidence="4">The sequence shown here is derived from an EMBL/GenBank/DDBJ whole genome shotgun (WGS) entry which is preliminary data.</text>
</comment>
<feature type="domain" description="MEDS" evidence="3">
    <location>
        <begin position="14"/>
        <end position="159"/>
    </location>
</feature>
<evidence type="ECO:0000259" key="2">
    <source>
        <dbReference type="Pfam" id="PF13581"/>
    </source>
</evidence>
<keyword evidence="1" id="KW-0723">Serine/threonine-protein kinase</keyword>
<keyword evidence="5" id="KW-1185">Reference proteome</keyword>
<organism evidence="4 5">
    <name type="scientific">Nocardioides ginsengisegetis</name>
    <dbReference type="NCBI Taxonomy" id="661491"/>
    <lineage>
        <taxon>Bacteria</taxon>
        <taxon>Bacillati</taxon>
        <taxon>Actinomycetota</taxon>
        <taxon>Actinomycetes</taxon>
        <taxon>Propionibacteriales</taxon>
        <taxon>Nocardioidaceae</taxon>
        <taxon>Nocardioides</taxon>
    </lineage>
</organism>
<dbReference type="Gene3D" id="3.30.565.10">
    <property type="entry name" value="Histidine kinase-like ATPase, C-terminal domain"/>
    <property type="match status" value="1"/>
</dbReference>
<dbReference type="CDD" id="cd16936">
    <property type="entry name" value="HATPase_RsbW-like"/>
    <property type="match status" value="1"/>
</dbReference>
<dbReference type="RefSeq" id="WP_182540643.1">
    <property type="nucleotide sequence ID" value="NZ_JACGXA010000001.1"/>
</dbReference>
<dbReference type="SUPFAM" id="SSF55874">
    <property type="entry name" value="ATPase domain of HSP90 chaperone/DNA topoisomerase II/histidine kinase"/>
    <property type="match status" value="1"/>
</dbReference>
<gene>
    <name evidence="4" type="ORF">FB382_003120</name>
</gene>
<evidence type="ECO:0000313" key="5">
    <source>
        <dbReference type="Proteomes" id="UP000580910"/>
    </source>
</evidence>
<accession>A0A7W3J258</accession>
<protein>
    <submittedName>
        <fullName evidence="4">Anti-sigma regulatory factor (Ser/Thr protein kinase)</fullName>
    </submittedName>
</protein>
<keyword evidence="1" id="KW-0808">Transferase</keyword>
<dbReference type="InterPro" id="IPR003594">
    <property type="entry name" value="HATPase_dom"/>
</dbReference>
<dbReference type="Pfam" id="PF14417">
    <property type="entry name" value="MEDS"/>
    <property type="match status" value="1"/>
</dbReference>
<dbReference type="Proteomes" id="UP000580910">
    <property type="component" value="Unassembled WGS sequence"/>
</dbReference>
<dbReference type="InterPro" id="IPR036890">
    <property type="entry name" value="HATPase_C_sf"/>
</dbReference>
<proteinExistence type="predicted"/>
<dbReference type="AlphaFoldDB" id="A0A7W3J258"/>
<evidence type="ECO:0000259" key="3">
    <source>
        <dbReference type="Pfam" id="PF14417"/>
    </source>
</evidence>